<accession>A0A139HU99</accession>
<dbReference type="InterPro" id="IPR027417">
    <property type="entry name" value="P-loop_NTPase"/>
</dbReference>
<dbReference type="InterPro" id="IPR056024">
    <property type="entry name" value="DUF7605"/>
</dbReference>
<keyword evidence="4" id="KW-1185">Reference proteome</keyword>
<evidence type="ECO:0000256" key="1">
    <source>
        <dbReference type="SAM" id="Coils"/>
    </source>
</evidence>
<feature type="domain" description="DUF7605" evidence="2">
    <location>
        <begin position="647"/>
        <end position="813"/>
    </location>
</feature>
<proteinExistence type="predicted"/>
<dbReference type="Pfam" id="PF24564">
    <property type="entry name" value="DUF7605"/>
    <property type="match status" value="1"/>
</dbReference>
<name>A0A139HU99_9PEZI</name>
<dbReference type="OrthoDB" id="5427350at2759"/>
<dbReference type="SUPFAM" id="SSF52540">
    <property type="entry name" value="P-loop containing nucleoside triphosphate hydrolases"/>
    <property type="match status" value="1"/>
</dbReference>
<evidence type="ECO:0000313" key="3">
    <source>
        <dbReference type="EMBL" id="KXT05922.1"/>
    </source>
</evidence>
<gene>
    <name evidence="3" type="ORF">AC578_377</name>
</gene>
<dbReference type="PANTHER" id="PTHR36681">
    <property type="entry name" value="NUCLEAR GTPASE, GERMINAL CENTER-ASSOCIATED, TANDEM DUPLICATE 3"/>
    <property type="match status" value="1"/>
</dbReference>
<dbReference type="PANTHER" id="PTHR36681:SF3">
    <property type="entry name" value="NUCLEAR GTPASE, GERMINAL CENTER-ASSOCIATED, TANDEM DUPLICATE 3"/>
    <property type="match status" value="1"/>
</dbReference>
<dbReference type="Proteomes" id="UP000070133">
    <property type="component" value="Unassembled WGS sequence"/>
</dbReference>
<sequence>MASASVTKRRSDSLFVGADEDFDEHDTIISKRAKANSEGASTQYSYTNAQLIASGGEAVTSMARSDFPNLAVYLPAFGKAERLITQLVESLVDSVAKIKQEEGYENEELDNACSSVRDGLESCRNPSDRYPSVGPTACVGATGKGKSSTINSVTEQRKAAYEHTGGKRGTYIPHEFAPPLITQTADYHVEVMYCDETAIIGLVKRFVLYILKHKELEEGEEDEEDEEDEKDDDEKEMIEMRKDTAVECLTDALCGLPKFRSSQKTEEYIKKRLARGPTEIVDELIDLVRDAIRQDDRTLPEVRHHDLTSVASLQSTLKLIGRPSYKGAQRSAPSNWAFLRVIRIRAKTDVLRAGLVVADTPGVGDKNTHVVAQAELYMKYAGPIMIVNEYDRSADATHIQDLLRRIIRLGKMHDVLLVVPKIDQQPDYAEEDLEELEEDQINRLKQADADIDKISRAMAATDEELHSATDVQDVQRLHQKVRQCQKDLDEAKRARRQAHVLVRCEYIKAEMTGLMKSVDKSKFIPDLEVFPISNPHYQAHLANMRDPSSELPFLDLEATGIPVLRRRLLELSAGGKHKALQHIGRALLPWTLNGINGILTRPAFERKQDLRKVIMKFVPDDNPTLPRLQTDLLAAYDATVTKAINENQSDWVTEASAVADDWAAIGGPTTKAICSKKGEHKKKTKNSREVTKYNWNEELLNVCKEDLDSAYGKFKEQVKDVVRDFVLHTTDELQRLREDVKTSEHSKGMSMQQFDDFIRQTGLIIANDMEDQSNRIDEIVNEVHAAATMVPPDGYGDFYIRKAMTDTYKVCKDITADSIKVTTVNTATGKKKDKTRAAGVKTTVTTARIALIKAKLKGSGGQADLFRSVGRMGRDKLADGLEAWANGEEIEQADGSKTRVEGFGKTVVLDRLALLLTDFDRRFKESDVKKEENPRAVMRLQEALQQAYQTIEGPLAALLDECAAYENSQS</sequence>
<dbReference type="STRING" id="321146.A0A139HU99"/>
<feature type="coiled-coil region" evidence="1">
    <location>
        <begin position="216"/>
        <end position="243"/>
    </location>
</feature>
<dbReference type="Gene3D" id="3.40.50.300">
    <property type="entry name" value="P-loop containing nucleotide triphosphate hydrolases"/>
    <property type="match status" value="1"/>
</dbReference>
<dbReference type="AlphaFoldDB" id="A0A139HU99"/>
<reference evidence="3 4" key="1">
    <citation type="submission" date="2015-07" db="EMBL/GenBank/DDBJ databases">
        <title>Comparative genomics of the Sigatoka disease complex on banana suggests a link between parallel evolutionary changes in Pseudocercospora fijiensis and Pseudocercospora eumusae and increased virulence on the banana host.</title>
        <authorList>
            <person name="Chang T.-C."/>
            <person name="Salvucci A."/>
            <person name="Crous P.W."/>
            <person name="Stergiopoulos I."/>
        </authorList>
    </citation>
    <scope>NUCLEOTIDE SEQUENCE [LARGE SCALE GENOMIC DNA]</scope>
    <source>
        <strain evidence="3 4">CBS 114824</strain>
    </source>
</reference>
<protein>
    <recommendedName>
        <fullName evidence="2">DUF7605 domain-containing protein</fullName>
    </recommendedName>
</protein>
<organism evidence="3 4">
    <name type="scientific">Pseudocercospora eumusae</name>
    <dbReference type="NCBI Taxonomy" id="321146"/>
    <lineage>
        <taxon>Eukaryota</taxon>
        <taxon>Fungi</taxon>
        <taxon>Dikarya</taxon>
        <taxon>Ascomycota</taxon>
        <taxon>Pezizomycotina</taxon>
        <taxon>Dothideomycetes</taxon>
        <taxon>Dothideomycetidae</taxon>
        <taxon>Mycosphaerellales</taxon>
        <taxon>Mycosphaerellaceae</taxon>
        <taxon>Pseudocercospora</taxon>
    </lineage>
</organism>
<evidence type="ECO:0000259" key="2">
    <source>
        <dbReference type="Pfam" id="PF24564"/>
    </source>
</evidence>
<comment type="caution">
    <text evidence="3">The sequence shown here is derived from an EMBL/GenBank/DDBJ whole genome shotgun (WGS) entry which is preliminary data.</text>
</comment>
<feature type="coiled-coil region" evidence="1">
    <location>
        <begin position="430"/>
        <end position="494"/>
    </location>
</feature>
<evidence type="ECO:0000313" key="4">
    <source>
        <dbReference type="Proteomes" id="UP000070133"/>
    </source>
</evidence>
<dbReference type="EMBL" id="LFZN01000009">
    <property type="protein sequence ID" value="KXT05922.1"/>
    <property type="molecule type" value="Genomic_DNA"/>
</dbReference>
<keyword evidence="1" id="KW-0175">Coiled coil</keyword>